<protein>
    <recommendedName>
        <fullName evidence="4">Phosphoribosylglycinamide synthetase ATP-grasp (A) domain-containing protein</fullName>
    </recommendedName>
</protein>
<evidence type="ECO:0000256" key="1">
    <source>
        <dbReference type="ARBA" id="ARBA00022598"/>
    </source>
</evidence>
<dbReference type="Proteomes" id="UP001162156">
    <property type="component" value="Unassembled WGS sequence"/>
</dbReference>
<dbReference type="InterPro" id="IPR000115">
    <property type="entry name" value="PRibGlycinamide_synth"/>
</dbReference>
<dbReference type="PANTHER" id="PTHR43472:SF1">
    <property type="entry name" value="PHOSPHORIBOSYLAMINE--GLYCINE LIGASE, CHLOROPLASTIC"/>
    <property type="match status" value="1"/>
</dbReference>
<evidence type="ECO:0000313" key="5">
    <source>
        <dbReference type="EMBL" id="KAJ8949334.1"/>
    </source>
</evidence>
<dbReference type="Pfam" id="PF01071">
    <property type="entry name" value="GARS_A"/>
    <property type="match status" value="1"/>
</dbReference>
<dbReference type="InterPro" id="IPR037123">
    <property type="entry name" value="PRibGlycinamide_synth_C_sf"/>
</dbReference>
<evidence type="ECO:0000313" key="6">
    <source>
        <dbReference type="Proteomes" id="UP001162156"/>
    </source>
</evidence>
<dbReference type="Gene3D" id="3.30.470.20">
    <property type="entry name" value="ATP-grasp fold, B domain"/>
    <property type="match status" value="1"/>
</dbReference>
<keyword evidence="3" id="KW-0067">ATP-binding</keyword>
<proteinExistence type="predicted"/>
<dbReference type="GO" id="GO:0005524">
    <property type="term" value="F:ATP binding"/>
    <property type="evidence" value="ECO:0007669"/>
    <property type="project" value="UniProtKB-KW"/>
</dbReference>
<keyword evidence="6" id="KW-1185">Reference proteome</keyword>
<accession>A0AAV8YDV7</accession>
<reference evidence="5" key="1">
    <citation type="journal article" date="2023" name="Insect Mol. Biol.">
        <title>Genome sequencing provides insights into the evolution of gene families encoding plant cell wall-degrading enzymes in longhorned beetles.</title>
        <authorList>
            <person name="Shin N.R."/>
            <person name="Okamura Y."/>
            <person name="Kirsch R."/>
            <person name="Pauchet Y."/>
        </authorList>
    </citation>
    <scope>NUCLEOTIDE SEQUENCE</scope>
    <source>
        <strain evidence="5">RBIC_L_NR</strain>
    </source>
</reference>
<dbReference type="PROSITE" id="PS00184">
    <property type="entry name" value="GARS"/>
    <property type="match status" value="1"/>
</dbReference>
<evidence type="ECO:0000256" key="2">
    <source>
        <dbReference type="ARBA" id="ARBA00022741"/>
    </source>
</evidence>
<gene>
    <name evidence="5" type="ORF">NQ314_008254</name>
</gene>
<sequence length="86" mass="9506">MLTNDGPKVLEFNCRFGDPETEVILPLLDSDLYDIMTACCNGTLKTQELKWKENITAVGVVMASRGYPETSSKGQVITGKNHIRVC</sequence>
<keyword evidence="2" id="KW-0547">Nucleotide-binding</keyword>
<dbReference type="InterPro" id="IPR020559">
    <property type="entry name" value="PRibGlycinamide_synth_CS"/>
</dbReference>
<keyword evidence="1" id="KW-0436">Ligase</keyword>
<dbReference type="InterPro" id="IPR020561">
    <property type="entry name" value="PRibGlycinamid_synth_ATP-grasp"/>
</dbReference>
<evidence type="ECO:0000256" key="3">
    <source>
        <dbReference type="ARBA" id="ARBA00022840"/>
    </source>
</evidence>
<name>A0AAV8YDV7_9CUCU</name>
<dbReference type="GO" id="GO:0009113">
    <property type="term" value="P:purine nucleobase biosynthetic process"/>
    <property type="evidence" value="ECO:0007669"/>
    <property type="project" value="InterPro"/>
</dbReference>
<evidence type="ECO:0000259" key="4">
    <source>
        <dbReference type="Pfam" id="PF01071"/>
    </source>
</evidence>
<comment type="caution">
    <text evidence="5">The sequence shown here is derived from an EMBL/GenBank/DDBJ whole genome shotgun (WGS) entry which is preliminary data.</text>
</comment>
<dbReference type="SUPFAM" id="SSF56059">
    <property type="entry name" value="Glutathione synthetase ATP-binding domain-like"/>
    <property type="match status" value="1"/>
</dbReference>
<dbReference type="AlphaFoldDB" id="A0AAV8YDV7"/>
<dbReference type="PANTHER" id="PTHR43472">
    <property type="entry name" value="PHOSPHORIBOSYLAMINE--GLYCINE LIGASE"/>
    <property type="match status" value="1"/>
</dbReference>
<feature type="domain" description="Phosphoribosylglycinamide synthetase ATP-grasp (A)" evidence="4">
    <location>
        <begin position="1"/>
        <end position="21"/>
    </location>
</feature>
<organism evidence="5 6">
    <name type="scientific">Rhamnusium bicolor</name>
    <dbReference type="NCBI Taxonomy" id="1586634"/>
    <lineage>
        <taxon>Eukaryota</taxon>
        <taxon>Metazoa</taxon>
        <taxon>Ecdysozoa</taxon>
        <taxon>Arthropoda</taxon>
        <taxon>Hexapoda</taxon>
        <taxon>Insecta</taxon>
        <taxon>Pterygota</taxon>
        <taxon>Neoptera</taxon>
        <taxon>Endopterygota</taxon>
        <taxon>Coleoptera</taxon>
        <taxon>Polyphaga</taxon>
        <taxon>Cucujiformia</taxon>
        <taxon>Chrysomeloidea</taxon>
        <taxon>Cerambycidae</taxon>
        <taxon>Lepturinae</taxon>
        <taxon>Rhagiini</taxon>
        <taxon>Rhamnusium</taxon>
    </lineage>
</organism>
<dbReference type="GO" id="GO:0004637">
    <property type="term" value="F:phosphoribosylamine-glycine ligase activity"/>
    <property type="evidence" value="ECO:0007669"/>
    <property type="project" value="InterPro"/>
</dbReference>
<dbReference type="Gene3D" id="3.90.600.10">
    <property type="entry name" value="Phosphoribosylglycinamide synthetase, C-terminal domain"/>
    <property type="match status" value="1"/>
</dbReference>
<dbReference type="EMBL" id="JANEYF010002236">
    <property type="protein sequence ID" value="KAJ8949334.1"/>
    <property type="molecule type" value="Genomic_DNA"/>
</dbReference>